<feature type="compositionally biased region" description="Low complexity" evidence="1">
    <location>
        <begin position="500"/>
        <end position="514"/>
    </location>
</feature>
<evidence type="ECO:0000259" key="2">
    <source>
        <dbReference type="SMART" id="SM00731"/>
    </source>
</evidence>
<organism evidence="3 4">
    <name type="scientific">Mycena albidolilacea</name>
    <dbReference type="NCBI Taxonomy" id="1033008"/>
    <lineage>
        <taxon>Eukaryota</taxon>
        <taxon>Fungi</taxon>
        <taxon>Dikarya</taxon>
        <taxon>Basidiomycota</taxon>
        <taxon>Agaricomycotina</taxon>
        <taxon>Agaricomycetes</taxon>
        <taxon>Agaricomycetidae</taxon>
        <taxon>Agaricales</taxon>
        <taxon>Marasmiineae</taxon>
        <taxon>Mycenaceae</taxon>
        <taxon>Mycena</taxon>
    </lineage>
</organism>
<feature type="compositionally biased region" description="Low complexity" evidence="1">
    <location>
        <begin position="91"/>
        <end position="108"/>
    </location>
</feature>
<evidence type="ECO:0000313" key="4">
    <source>
        <dbReference type="Proteomes" id="UP001218218"/>
    </source>
</evidence>
<keyword evidence="4" id="KW-1185">Reference proteome</keyword>
<feature type="compositionally biased region" description="Low complexity" evidence="1">
    <location>
        <begin position="246"/>
        <end position="258"/>
    </location>
</feature>
<evidence type="ECO:0000256" key="1">
    <source>
        <dbReference type="SAM" id="MobiDB-lite"/>
    </source>
</evidence>
<dbReference type="Pfam" id="PF10263">
    <property type="entry name" value="SprT-like"/>
    <property type="match status" value="1"/>
</dbReference>
<sequence>MAQRPGPPGLKSAPARRDRDPSGWDGIEIVPDSEEERIRDRGSDSDKDIFEISSDEDDRPKGKGRLENPKNVPGAWIEDPNPSPSKKAGRTLKTPATPTPKKATAGTPSKKKLVSQTPGTPMSSKKKAPSTPSKRPSIVESTSADATADQVVVAELEWPTPKSTAVPAKHLYKRPTPAAHISAGGTLHVTDAADESDSDIEIISGPTPSPKPTVQPTQLKPKPKPKTKLQPLYDDDDEDDNDDMGTSDTSSSEESSGPGTPPLGDVANKYAKYWTPSATRGTTTGRKVATPSRALGSKSPKKLSQAALMKLDAQAEAARLAEYAEQVYTWVNRRVFEDRLPSLDKIEIKWNTRLLTTAGKARFHRDRDGNEFVDIELATKILDCEERVRNTLSHEMCHLACWIIDGQIKESHGKLFHKWARRVERKDPVIEISVEHTYDIYYPFEWECANCDKLTGRYTNSLDPTVTKCKWCKTGTLTPTFDPEPPKAVSKISKMAAAKPQGSPRRPGPRSASPIFIESSDEDEPEPPAFTHLQKEIYVVHDSDSESDEKDQSITDLARKFEGITIAHKVCSHAKRATRARRSTKV</sequence>
<dbReference type="Proteomes" id="UP001218218">
    <property type="component" value="Unassembled WGS sequence"/>
</dbReference>
<dbReference type="InterPro" id="IPR006640">
    <property type="entry name" value="SprT-like_domain"/>
</dbReference>
<dbReference type="SMART" id="SM00731">
    <property type="entry name" value="SprT"/>
    <property type="match status" value="1"/>
</dbReference>
<feature type="domain" description="SprT-like" evidence="2">
    <location>
        <begin position="318"/>
        <end position="480"/>
    </location>
</feature>
<dbReference type="PANTHER" id="PTHR23099:SF0">
    <property type="entry name" value="GERM CELL NUCLEAR ACIDIC PROTEIN"/>
    <property type="match status" value="1"/>
</dbReference>
<feature type="compositionally biased region" description="Basic and acidic residues" evidence="1">
    <location>
        <begin position="58"/>
        <end position="68"/>
    </location>
</feature>
<dbReference type="GO" id="GO:0005634">
    <property type="term" value="C:nucleus"/>
    <property type="evidence" value="ECO:0007669"/>
    <property type="project" value="TreeGrafter"/>
</dbReference>
<name>A0AAD7AFW2_9AGAR</name>
<proteinExistence type="predicted"/>
<feature type="region of interest" description="Disordered" evidence="1">
    <location>
        <begin position="483"/>
        <end position="530"/>
    </location>
</feature>
<comment type="caution">
    <text evidence="3">The sequence shown here is derived from an EMBL/GenBank/DDBJ whole genome shotgun (WGS) entry which is preliminary data.</text>
</comment>
<accession>A0AAD7AFW2</accession>
<dbReference type="EMBL" id="JARIHO010000008">
    <property type="protein sequence ID" value="KAJ7356768.1"/>
    <property type="molecule type" value="Genomic_DNA"/>
</dbReference>
<gene>
    <name evidence="3" type="ORF">DFH08DRAFT_850009</name>
</gene>
<feature type="region of interest" description="Disordered" evidence="1">
    <location>
        <begin position="1"/>
        <end position="147"/>
    </location>
</feature>
<feature type="region of interest" description="Disordered" evidence="1">
    <location>
        <begin position="177"/>
        <end position="301"/>
    </location>
</feature>
<dbReference type="PANTHER" id="PTHR23099">
    <property type="entry name" value="TRANSCRIPTIONAL REGULATOR"/>
    <property type="match status" value="1"/>
</dbReference>
<feature type="compositionally biased region" description="Acidic residues" evidence="1">
    <location>
        <begin position="233"/>
        <end position="245"/>
    </location>
</feature>
<dbReference type="AlphaFoldDB" id="A0AAD7AFW2"/>
<evidence type="ECO:0000313" key="3">
    <source>
        <dbReference type="EMBL" id="KAJ7356768.1"/>
    </source>
</evidence>
<protein>
    <submittedName>
        <fullName evidence="3">SprT-like family-domain-containing protein</fullName>
    </submittedName>
</protein>
<feature type="compositionally biased region" description="Polar residues" evidence="1">
    <location>
        <begin position="276"/>
        <end position="285"/>
    </location>
</feature>
<dbReference type="GO" id="GO:0006950">
    <property type="term" value="P:response to stress"/>
    <property type="evidence" value="ECO:0007669"/>
    <property type="project" value="UniProtKB-ARBA"/>
</dbReference>
<feature type="compositionally biased region" description="Basic and acidic residues" evidence="1">
    <location>
        <begin position="36"/>
        <end position="50"/>
    </location>
</feature>
<reference evidence="3" key="1">
    <citation type="submission" date="2023-03" db="EMBL/GenBank/DDBJ databases">
        <title>Massive genome expansion in bonnet fungi (Mycena s.s.) driven by repeated elements and novel gene families across ecological guilds.</title>
        <authorList>
            <consortium name="Lawrence Berkeley National Laboratory"/>
            <person name="Harder C.B."/>
            <person name="Miyauchi S."/>
            <person name="Viragh M."/>
            <person name="Kuo A."/>
            <person name="Thoen E."/>
            <person name="Andreopoulos B."/>
            <person name="Lu D."/>
            <person name="Skrede I."/>
            <person name="Drula E."/>
            <person name="Henrissat B."/>
            <person name="Morin E."/>
            <person name="Kohler A."/>
            <person name="Barry K."/>
            <person name="LaButti K."/>
            <person name="Morin E."/>
            <person name="Salamov A."/>
            <person name="Lipzen A."/>
            <person name="Mereny Z."/>
            <person name="Hegedus B."/>
            <person name="Baldrian P."/>
            <person name="Stursova M."/>
            <person name="Weitz H."/>
            <person name="Taylor A."/>
            <person name="Grigoriev I.V."/>
            <person name="Nagy L.G."/>
            <person name="Martin F."/>
            <person name="Kauserud H."/>
        </authorList>
    </citation>
    <scope>NUCLEOTIDE SEQUENCE</scope>
    <source>
        <strain evidence="3">CBHHK002</strain>
    </source>
</reference>